<protein>
    <recommendedName>
        <fullName evidence="9">MotA/TolQ/ExbB proton channel domain-containing protein</fullName>
    </recommendedName>
</protein>
<reference evidence="10" key="1">
    <citation type="submission" date="2018-05" db="EMBL/GenBank/DDBJ databases">
        <authorList>
            <person name="Lanie J.A."/>
            <person name="Ng W.-L."/>
            <person name="Kazmierczak K.M."/>
            <person name="Andrzejewski T.M."/>
            <person name="Davidsen T.M."/>
            <person name="Wayne K.J."/>
            <person name="Tettelin H."/>
            <person name="Glass J.I."/>
            <person name="Rusch D."/>
            <person name="Podicherti R."/>
            <person name="Tsui H.-C.T."/>
            <person name="Winkler M.E."/>
        </authorList>
    </citation>
    <scope>NUCLEOTIDE SEQUENCE</scope>
</reference>
<evidence type="ECO:0000256" key="8">
    <source>
        <dbReference type="SAM" id="Phobius"/>
    </source>
</evidence>
<feature type="transmembrane region" description="Helical" evidence="8">
    <location>
        <begin position="154"/>
        <end position="172"/>
    </location>
</feature>
<evidence type="ECO:0000256" key="2">
    <source>
        <dbReference type="ARBA" id="ARBA00008038"/>
    </source>
</evidence>
<dbReference type="InterPro" id="IPR000540">
    <property type="entry name" value="Flag_MotA_CS"/>
</dbReference>
<dbReference type="AlphaFoldDB" id="A0A382BNG0"/>
<evidence type="ECO:0000256" key="3">
    <source>
        <dbReference type="ARBA" id="ARBA00022448"/>
    </source>
</evidence>
<dbReference type="GO" id="GO:0006935">
    <property type="term" value="P:chemotaxis"/>
    <property type="evidence" value="ECO:0007669"/>
    <property type="project" value="InterPro"/>
</dbReference>
<comment type="subcellular location">
    <subcellularLocation>
        <location evidence="1">Cell membrane</location>
        <topology evidence="1">Multi-pass membrane protein</topology>
    </subcellularLocation>
</comment>
<evidence type="ECO:0000256" key="6">
    <source>
        <dbReference type="ARBA" id="ARBA00022989"/>
    </source>
</evidence>
<organism evidence="10">
    <name type="scientific">marine metagenome</name>
    <dbReference type="NCBI Taxonomy" id="408172"/>
    <lineage>
        <taxon>unclassified sequences</taxon>
        <taxon>metagenomes</taxon>
        <taxon>ecological metagenomes</taxon>
    </lineage>
</organism>
<evidence type="ECO:0000313" key="10">
    <source>
        <dbReference type="EMBL" id="SVB15305.1"/>
    </source>
</evidence>
<comment type="similarity">
    <text evidence="2">Belongs to the MotA family.</text>
</comment>
<dbReference type="GO" id="GO:0071978">
    <property type="term" value="P:bacterial-type flagellum-dependent swarming motility"/>
    <property type="evidence" value="ECO:0007669"/>
    <property type="project" value="InterPro"/>
</dbReference>
<dbReference type="GO" id="GO:0005886">
    <property type="term" value="C:plasma membrane"/>
    <property type="evidence" value="ECO:0007669"/>
    <property type="project" value="UniProtKB-SubCell"/>
</dbReference>
<evidence type="ECO:0000256" key="4">
    <source>
        <dbReference type="ARBA" id="ARBA00022475"/>
    </source>
</evidence>
<sequence>MDIATIIGIILGIGSILGGILLMTPDLGMFGSVSSFAIVFGGMIASVSVAFPLQEVLKLGAAMGAVFKGSKEKLGDEVDGAVEVSETARKGVADLESKVSSIDNPFFRDGVQMVIDGMAIEEVTDILTTRIDYRESRERTQADLFKNMGVMSPAWGMIGTLIGLVVMLSGFGEGGTDTLGAGMSAALITTFYGAVFANLFFLPMSAKILTRVAFHSTQQSLYLEAVRLIHQKKHPIIVREKLNSFIPPKEWKREE</sequence>
<feature type="transmembrane region" description="Helical" evidence="8">
    <location>
        <begin position="178"/>
        <end position="201"/>
    </location>
</feature>
<keyword evidence="6 8" id="KW-1133">Transmembrane helix</keyword>
<evidence type="ECO:0000256" key="1">
    <source>
        <dbReference type="ARBA" id="ARBA00004651"/>
    </source>
</evidence>
<dbReference type="InterPro" id="IPR002898">
    <property type="entry name" value="MotA_ExbB_proton_chnl"/>
</dbReference>
<name>A0A382BNG0_9ZZZZ</name>
<evidence type="ECO:0000259" key="9">
    <source>
        <dbReference type="Pfam" id="PF01618"/>
    </source>
</evidence>
<feature type="domain" description="MotA/TolQ/ExbB proton channel" evidence="9">
    <location>
        <begin position="100"/>
        <end position="213"/>
    </location>
</feature>
<evidence type="ECO:0000256" key="7">
    <source>
        <dbReference type="ARBA" id="ARBA00023136"/>
    </source>
</evidence>
<dbReference type="Pfam" id="PF01618">
    <property type="entry name" value="MotA_ExbB"/>
    <property type="match status" value="1"/>
</dbReference>
<dbReference type="PROSITE" id="PS01307">
    <property type="entry name" value="MOTA"/>
    <property type="match status" value="1"/>
</dbReference>
<keyword evidence="4" id="KW-1003">Cell membrane</keyword>
<dbReference type="EMBL" id="UINC01030622">
    <property type="protein sequence ID" value="SVB15305.1"/>
    <property type="molecule type" value="Genomic_DNA"/>
</dbReference>
<dbReference type="PANTHER" id="PTHR30433">
    <property type="entry name" value="CHEMOTAXIS PROTEIN MOTA"/>
    <property type="match status" value="1"/>
</dbReference>
<gene>
    <name evidence="10" type="ORF">METZ01_LOCUS168159</name>
</gene>
<dbReference type="InterPro" id="IPR047055">
    <property type="entry name" value="MotA-like"/>
</dbReference>
<dbReference type="PANTHER" id="PTHR30433:SF2">
    <property type="entry name" value="MOTILITY PROTEIN A"/>
    <property type="match status" value="1"/>
</dbReference>
<evidence type="ECO:0000256" key="5">
    <source>
        <dbReference type="ARBA" id="ARBA00022692"/>
    </source>
</evidence>
<keyword evidence="5 8" id="KW-0812">Transmembrane</keyword>
<feature type="transmembrane region" description="Helical" evidence="8">
    <location>
        <begin position="29"/>
        <end position="53"/>
    </location>
</feature>
<proteinExistence type="inferred from homology"/>
<keyword evidence="3" id="KW-0813">Transport</keyword>
<feature type="transmembrane region" description="Helical" evidence="8">
    <location>
        <begin position="5"/>
        <end position="23"/>
    </location>
</feature>
<accession>A0A382BNG0</accession>
<keyword evidence="7 8" id="KW-0472">Membrane</keyword>